<dbReference type="Proteomes" id="UP000187209">
    <property type="component" value="Unassembled WGS sequence"/>
</dbReference>
<organism evidence="2 3">
    <name type="scientific">Stentor coeruleus</name>
    <dbReference type="NCBI Taxonomy" id="5963"/>
    <lineage>
        <taxon>Eukaryota</taxon>
        <taxon>Sar</taxon>
        <taxon>Alveolata</taxon>
        <taxon>Ciliophora</taxon>
        <taxon>Postciliodesmatophora</taxon>
        <taxon>Heterotrichea</taxon>
        <taxon>Heterotrichida</taxon>
        <taxon>Stentoridae</taxon>
        <taxon>Stentor</taxon>
    </lineage>
</organism>
<proteinExistence type="predicted"/>
<evidence type="ECO:0000256" key="1">
    <source>
        <dbReference type="SAM" id="Coils"/>
    </source>
</evidence>
<reference evidence="2 3" key="1">
    <citation type="submission" date="2016-11" db="EMBL/GenBank/DDBJ databases">
        <title>The macronuclear genome of Stentor coeruleus: a giant cell with tiny introns.</title>
        <authorList>
            <person name="Slabodnick M."/>
            <person name="Ruby J.G."/>
            <person name="Reiff S.B."/>
            <person name="Swart E.C."/>
            <person name="Gosai S."/>
            <person name="Prabakaran S."/>
            <person name="Witkowska E."/>
            <person name="Larue G.E."/>
            <person name="Fisher S."/>
            <person name="Freeman R.M."/>
            <person name="Gunawardena J."/>
            <person name="Chu W."/>
            <person name="Stover N.A."/>
            <person name="Gregory B.D."/>
            <person name="Nowacki M."/>
            <person name="Derisi J."/>
            <person name="Roy S.W."/>
            <person name="Marshall W.F."/>
            <person name="Sood P."/>
        </authorList>
    </citation>
    <scope>NUCLEOTIDE SEQUENCE [LARGE SCALE GENOMIC DNA]</scope>
    <source>
        <strain evidence="2">WM001</strain>
    </source>
</reference>
<accession>A0A1R2BJF6</accession>
<dbReference type="EMBL" id="MPUH01000607">
    <property type="protein sequence ID" value="OMJ76864.1"/>
    <property type="molecule type" value="Genomic_DNA"/>
</dbReference>
<gene>
    <name evidence="2" type="ORF">SteCoe_23671</name>
</gene>
<feature type="coiled-coil region" evidence="1">
    <location>
        <begin position="130"/>
        <end position="178"/>
    </location>
</feature>
<feature type="coiled-coil region" evidence="1">
    <location>
        <begin position="213"/>
        <end position="478"/>
    </location>
</feature>
<dbReference type="AlphaFoldDB" id="A0A1R2BJF6"/>
<evidence type="ECO:0000313" key="3">
    <source>
        <dbReference type="Proteomes" id="UP000187209"/>
    </source>
</evidence>
<keyword evidence="3" id="KW-1185">Reference proteome</keyword>
<comment type="caution">
    <text evidence="2">The sequence shown here is derived from an EMBL/GenBank/DDBJ whole genome shotgun (WGS) entry which is preliminary data.</text>
</comment>
<protein>
    <submittedName>
        <fullName evidence="2">Uncharacterized protein</fullName>
    </submittedName>
</protein>
<dbReference type="OrthoDB" id="2441647at2759"/>
<sequence>MDLDNESPAYDNERDSLRKSTEKAKKLLAKDIISSLALKKVPDFKPSLQYLISKYKVHQIKSNTATIQSFLLKAYVKIKAHTLKESKKSHKIAEKVVLSDLNLPENYLITEDSHPRSSIRQNSAGASSLIDTLQQEIRTLDYTLTREKEKNRSLQEELHFYKNNYETTLNQLQELQAEGRNSSLSSSTITRDSKIKGAEQLLQRELQVKTTDIDLLTLKISNLNQHIEEQDETIEEYKNKELKWRKNLEIEIVKYNEEIRQLKYQIYLYETSKKEETQMEKDIKFLKSEVKNLKSQNTELKDQVLKLEHLSYELTESESALKTTIKMLKSELLEKDKHVRNLEDRNIEEEVNAACQDSQKIIESQREEIELLQEQNETYRTEVGRMSSMEMYYKDEITKMGKILKEKSLQIKVLQSEIEDLHTEKANITRMLIEQESQKKILKEEESNKVLDQSRYKIAELTKEIQSISEELHNSKELYSTLLSIIKLKNMEISIYKHSPNQDGDFQSDISKLKTAEKELLEMLRSQTDKLTPS</sequence>
<name>A0A1R2BJF6_9CILI</name>
<keyword evidence="1" id="KW-0175">Coiled coil</keyword>
<evidence type="ECO:0000313" key="2">
    <source>
        <dbReference type="EMBL" id="OMJ76864.1"/>
    </source>
</evidence>